<dbReference type="Proteomes" id="UP000253570">
    <property type="component" value="Unassembled WGS sequence"/>
</dbReference>
<reference evidence="11 12" key="1">
    <citation type="journal article" date="2018" name="Microbiome">
        <title>Fine metagenomic profile of the Mediterranean stratified and mixed water columns revealed by assembly and recruitment.</title>
        <authorList>
            <person name="Haro-Moreno J.M."/>
            <person name="Lopez-Perez M."/>
            <person name="De La Torre J.R."/>
            <person name="Picazo A."/>
            <person name="Camacho A."/>
            <person name="Rodriguez-Valera F."/>
        </authorList>
    </citation>
    <scope>NUCLEOTIDE SEQUENCE [LARGE SCALE GENOMIC DNA]</scope>
    <source>
        <strain evidence="11">MED-G57</strain>
    </source>
</reference>
<sequence>MNKLLSESDLIDYFIAGSKEKENWTIGTENEKFLFGKENFLPVPYDGSKSIVEIFRILISEFSWKPILEEEKIIGLTDIANDKNITLEPGGQIELSGAKCSNLHQTFDEIQNYNKQLEFVCKKLDIGALEIGFCPDWRLSDMPRVPKKRYTIMRKYMPSVGKNGLDMMHRTATTQVNLDYSSEIDMKKKFKVSMALQPLISMMFYNSPFNEGSLSGLFSYRSKVWKYTDPTRAGYLSFVFDKSFNFDTYTQYALDIPMYFILREGKYEQTKNLTFRNFLLNGYKSNSGKRYIADIQDWELHLSTLFPQVRLKKFIEMRGADSGNQNLIMSLAAIWTGLLYSQVSLDACHDIISKWTFEDIVQLDISLNSEGFEAKFKNYKLSELLSELLDLSKHGLKDRNRKDSKNQLEDIYLEELFEIVKNQKTPAHNLIEQYSRLWSKDILNIYSHFNS</sequence>
<keyword evidence="9" id="KW-1015">Disulfide bond</keyword>
<comment type="caution">
    <text evidence="11">The sequence shown here is derived from an EMBL/GenBank/DDBJ whole genome shotgun (WGS) entry which is preliminary data.</text>
</comment>
<keyword evidence="5" id="KW-0317">Glutathione biosynthesis</keyword>
<evidence type="ECO:0000256" key="10">
    <source>
        <dbReference type="PIRNR" id="PIRNR017901"/>
    </source>
</evidence>
<evidence type="ECO:0000256" key="5">
    <source>
        <dbReference type="ARBA" id="ARBA00022684"/>
    </source>
</evidence>
<comment type="catalytic activity">
    <reaction evidence="10">
        <text>L-cysteine + L-glutamate + ATP = gamma-L-glutamyl-L-cysteine + ADP + phosphate + H(+)</text>
        <dbReference type="Rhea" id="RHEA:13285"/>
        <dbReference type="ChEBI" id="CHEBI:15378"/>
        <dbReference type="ChEBI" id="CHEBI:29985"/>
        <dbReference type="ChEBI" id="CHEBI:30616"/>
        <dbReference type="ChEBI" id="CHEBI:35235"/>
        <dbReference type="ChEBI" id="CHEBI:43474"/>
        <dbReference type="ChEBI" id="CHEBI:58173"/>
        <dbReference type="ChEBI" id="CHEBI:456216"/>
        <dbReference type="EC" id="6.3.2.2"/>
    </reaction>
</comment>
<accession>A0A368DS56</accession>
<proteinExistence type="inferred from homology"/>
<evidence type="ECO:0000256" key="1">
    <source>
        <dbReference type="ARBA" id="ARBA00005006"/>
    </source>
</evidence>
<keyword evidence="6 10" id="KW-0547">Nucleotide-binding</keyword>
<keyword evidence="8" id="KW-0809">Transit peptide</keyword>
<evidence type="ECO:0000256" key="4">
    <source>
        <dbReference type="ARBA" id="ARBA00022598"/>
    </source>
</evidence>
<dbReference type="NCBIfam" id="TIGR01436">
    <property type="entry name" value="glu_cys_lig_pln"/>
    <property type="match status" value="1"/>
</dbReference>
<evidence type="ECO:0000256" key="2">
    <source>
        <dbReference type="ARBA" id="ARBA00010253"/>
    </source>
</evidence>
<dbReference type="EC" id="6.3.2.2" evidence="10"/>
<dbReference type="InterPro" id="IPR014746">
    <property type="entry name" value="Gln_synth/guanido_kin_cat_dom"/>
</dbReference>
<dbReference type="EMBL" id="QOQD01000003">
    <property type="protein sequence ID" value="RCL74113.1"/>
    <property type="molecule type" value="Genomic_DNA"/>
</dbReference>
<keyword evidence="7 10" id="KW-0067">ATP-binding</keyword>
<comment type="pathway">
    <text evidence="1">Sulfur metabolism; glutathione biosynthesis; glutathione from L-cysteine and L-glutamate: step 1/2.</text>
</comment>
<protein>
    <recommendedName>
        <fullName evidence="10">Glutamate--cysteine ligase</fullName>
        <ecNumber evidence="10">6.3.2.2</ecNumber>
    </recommendedName>
</protein>
<comment type="function">
    <text evidence="10">Catalyzes the synthesis of gamma-glutamylcysteine (gamma-GC).</text>
</comment>
<keyword evidence="4 10" id="KW-0436">Ligase</keyword>
<organism evidence="11 12">
    <name type="scientific">PS1 clade bacterium</name>
    <dbReference type="NCBI Taxonomy" id="2175152"/>
    <lineage>
        <taxon>Bacteria</taxon>
        <taxon>Pseudomonadati</taxon>
        <taxon>Pseudomonadota</taxon>
        <taxon>Alphaproteobacteria</taxon>
        <taxon>PS1 clade</taxon>
    </lineage>
</organism>
<evidence type="ECO:0000256" key="8">
    <source>
        <dbReference type="ARBA" id="ARBA00022946"/>
    </source>
</evidence>
<evidence type="ECO:0000313" key="12">
    <source>
        <dbReference type="Proteomes" id="UP000253570"/>
    </source>
</evidence>
<dbReference type="InterPro" id="IPR011556">
    <property type="entry name" value="Glut_cys_lig_pln_type"/>
</dbReference>
<comment type="similarity">
    <text evidence="10">Belongs to the glutamate--cysteine ligase type 2 family. EgtA subfamily.</text>
</comment>
<dbReference type="PANTHER" id="PTHR34378:SF1">
    <property type="entry name" value="GLUTAMATE--CYSTEINE LIGASE, CHLOROPLASTIC"/>
    <property type="match status" value="1"/>
</dbReference>
<evidence type="ECO:0000256" key="6">
    <source>
        <dbReference type="ARBA" id="ARBA00022741"/>
    </source>
</evidence>
<dbReference type="Gene3D" id="3.30.590.20">
    <property type="match status" value="1"/>
</dbReference>
<evidence type="ECO:0000256" key="7">
    <source>
        <dbReference type="ARBA" id="ARBA00022840"/>
    </source>
</evidence>
<gene>
    <name evidence="11" type="ORF">DBW71_01560</name>
</gene>
<comment type="subunit">
    <text evidence="3">Homodimer or monomer when oxidized or reduced, respectively.</text>
</comment>
<dbReference type="SUPFAM" id="SSF55931">
    <property type="entry name" value="Glutamine synthetase/guanido kinase"/>
    <property type="match status" value="1"/>
</dbReference>
<dbReference type="GO" id="GO:0005524">
    <property type="term" value="F:ATP binding"/>
    <property type="evidence" value="ECO:0007669"/>
    <property type="project" value="UniProtKB-UniRule"/>
</dbReference>
<comment type="similarity">
    <text evidence="2">Belongs to the carboxylate-amine ligase family. Glutamate--cysteine ligase type 2 subfamily.</text>
</comment>
<evidence type="ECO:0000256" key="3">
    <source>
        <dbReference type="ARBA" id="ARBA00011153"/>
    </source>
</evidence>
<dbReference type="InterPro" id="IPR006336">
    <property type="entry name" value="GCS2"/>
</dbReference>
<dbReference type="PIRSF" id="PIRSF017901">
    <property type="entry name" value="GCL"/>
    <property type="match status" value="1"/>
</dbReference>
<dbReference type="AlphaFoldDB" id="A0A368DS56"/>
<dbReference type="PANTHER" id="PTHR34378">
    <property type="entry name" value="GLUTAMATE--CYSTEINE LIGASE, CHLOROPLASTIC"/>
    <property type="match status" value="1"/>
</dbReference>
<evidence type="ECO:0000256" key="9">
    <source>
        <dbReference type="ARBA" id="ARBA00023157"/>
    </source>
</evidence>
<dbReference type="GO" id="GO:0004357">
    <property type="term" value="F:glutamate-cysteine ligase activity"/>
    <property type="evidence" value="ECO:0007669"/>
    <property type="project" value="UniProtKB-UniRule"/>
</dbReference>
<name>A0A368DS56_9PROT</name>
<evidence type="ECO:0000313" key="11">
    <source>
        <dbReference type="EMBL" id="RCL74113.1"/>
    </source>
</evidence>
<dbReference type="Pfam" id="PF04107">
    <property type="entry name" value="GCS2"/>
    <property type="match status" value="1"/>
</dbReference>
<dbReference type="InterPro" id="IPR035434">
    <property type="entry name" value="GCL_bact_plant"/>
</dbReference>
<dbReference type="GO" id="GO:0006750">
    <property type="term" value="P:glutathione biosynthetic process"/>
    <property type="evidence" value="ECO:0007669"/>
    <property type="project" value="UniProtKB-UniRule"/>
</dbReference>